<feature type="signal peptide" evidence="1">
    <location>
        <begin position="1"/>
        <end position="16"/>
    </location>
</feature>
<dbReference type="Gene3D" id="2.30.30.40">
    <property type="entry name" value="SH3 Domains"/>
    <property type="match status" value="1"/>
</dbReference>
<dbReference type="Proteomes" id="UP001302812">
    <property type="component" value="Unassembled WGS sequence"/>
</dbReference>
<sequence length="111" mass="12110">MKLSIALSLLPLLAHGSPVAVFAPESSPLELEARADKTCQVTTSNVNCRAGAGTGYRVVRLIQPGVGFGVRCKAKGEWIIDTDIWDWIPGWSCWVTAHYTNYGCESNVPWC</sequence>
<keyword evidence="1" id="KW-0732">Signal</keyword>
<reference evidence="2" key="1">
    <citation type="journal article" date="2023" name="Mol. Phylogenet. Evol.">
        <title>Genome-scale phylogeny and comparative genomics of the fungal order Sordariales.</title>
        <authorList>
            <person name="Hensen N."/>
            <person name="Bonometti L."/>
            <person name="Westerberg I."/>
            <person name="Brannstrom I.O."/>
            <person name="Guillou S."/>
            <person name="Cros-Aarteil S."/>
            <person name="Calhoun S."/>
            <person name="Haridas S."/>
            <person name="Kuo A."/>
            <person name="Mondo S."/>
            <person name="Pangilinan J."/>
            <person name="Riley R."/>
            <person name="LaButti K."/>
            <person name="Andreopoulos B."/>
            <person name="Lipzen A."/>
            <person name="Chen C."/>
            <person name="Yan M."/>
            <person name="Daum C."/>
            <person name="Ng V."/>
            <person name="Clum A."/>
            <person name="Steindorff A."/>
            <person name="Ohm R.A."/>
            <person name="Martin F."/>
            <person name="Silar P."/>
            <person name="Natvig D.O."/>
            <person name="Lalanne C."/>
            <person name="Gautier V."/>
            <person name="Ament-Velasquez S.L."/>
            <person name="Kruys A."/>
            <person name="Hutchinson M.I."/>
            <person name="Powell A.J."/>
            <person name="Barry K."/>
            <person name="Miller A.N."/>
            <person name="Grigoriev I.V."/>
            <person name="Debuchy R."/>
            <person name="Gladieux P."/>
            <person name="Hiltunen Thoren M."/>
            <person name="Johannesson H."/>
        </authorList>
    </citation>
    <scope>NUCLEOTIDE SEQUENCE</scope>
    <source>
        <strain evidence="2">CBS 508.74</strain>
    </source>
</reference>
<evidence type="ECO:0000313" key="3">
    <source>
        <dbReference type="Proteomes" id="UP001302812"/>
    </source>
</evidence>
<gene>
    <name evidence="2" type="ORF">N656DRAFT_797830</name>
</gene>
<evidence type="ECO:0000313" key="2">
    <source>
        <dbReference type="EMBL" id="KAK4113307.1"/>
    </source>
</evidence>
<proteinExistence type="predicted"/>
<evidence type="ECO:0008006" key="4">
    <source>
        <dbReference type="Google" id="ProtNLM"/>
    </source>
</evidence>
<feature type="chain" id="PRO_5042892852" description="SH3 domain-containing protein" evidence="1">
    <location>
        <begin position="17"/>
        <end position="111"/>
    </location>
</feature>
<comment type="caution">
    <text evidence="2">The sequence shown here is derived from an EMBL/GenBank/DDBJ whole genome shotgun (WGS) entry which is preliminary data.</text>
</comment>
<evidence type="ECO:0000256" key="1">
    <source>
        <dbReference type="SAM" id="SignalP"/>
    </source>
</evidence>
<dbReference type="RefSeq" id="XP_064670877.1">
    <property type="nucleotide sequence ID" value="XM_064817688.1"/>
</dbReference>
<reference evidence="2" key="2">
    <citation type="submission" date="2023-05" db="EMBL/GenBank/DDBJ databases">
        <authorList>
            <consortium name="Lawrence Berkeley National Laboratory"/>
            <person name="Steindorff A."/>
            <person name="Hensen N."/>
            <person name="Bonometti L."/>
            <person name="Westerberg I."/>
            <person name="Brannstrom I.O."/>
            <person name="Guillou S."/>
            <person name="Cros-Aarteil S."/>
            <person name="Calhoun S."/>
            <person name="Haridas S."/>
            <person name="Kuo A."/>
            <person name="Mondo S."/>
            <person name="Pangilinan J."/>
            <person name="Riley R."/>
            <person name="Labutti K."/>
            <person name="Andreopoulos B."/>
            <person name="Lipzen A."/>
            <person name="Chen C."/>
            <person name="Yanf M."/>
            <person name="Daum C."/>
            <person name="Ng V."/>
            <person name="Clum A."/>
            <person name="Ohm R."/>
            <person name="Martin F."/>
            <person name="Silar P."/>
            <person name="Natvig D."/>
            <person name="Lalanne C."/>
            <person name="Gautier V."/>
            <person name="Ament-Velasquez S.L."/>
            <person name="Kruys A."/>
            <person name="Hutchinson M.I."/>
            <person name="Powell A.J."/>
            <person name="Barry K."/>
            <person name="Miller A.N."/>
            <person name="Grigoriev I.V."/>
            <person name="Debuchy R."/>
            <person name="Gladieux P."/>
            <person name="Thoren M.H."/>
            <person name="Johannesson H."/>
        </authorList>
    </citation>
    <scope>NUCLEOTIDE SEQUENCE</scope>
    <source>
        <strain evidence="2">CBS 508.74</strain>
    </source>
</reference>
<keyword evidence="3" id="KW-1185">Reference proteome</keyword>
<organism evidence="2 3">
    <name type="scientific">Canariomyces notabilis</name>
    <dbReference type="NCBI Taxonomy" id="2074819"/>
    <lineage>
        <taxon>Eukaryota</taxon>
        <taxon>Fungi</taxon>
        <taxon>Dikarya</taxon>
        <taxon>Ascomycota</taxon>
        <taxon>Pezizomycotina</taxon>
        <taxon>Sordariomycetes</taxon>
        <taxon>Sordariomycetidae</taxon>
        <taxon>Sordariales</taxon>
        <taxon>Chaetomiaceae</taxon>
        <taxon>Canariomyces</taxon>
    </lineage>
</organism>
<dbReference type="GeneID" id="89941813"/>
<dbReference type="EMBL" id="MU853340">
    <property type="protein sequence ID" value="KAK4113307.1"/>
    <property type="molecule type" value="Genomic_DNA"/>
</dbReference>
<name>A0AAN6TF47_9PEZI</name>
<dbReference type="AlphaFoldDB" id="A0AAN6TF47"/>
<accession>A0AAN6TF47</accession>
<protein>
    <recommendedName>
        <fullName evidence="4">SH3 domain-containing protein</fullName>
    </recommendedName>
</protein>